<protein>
    <submittedName>
        <fullName evidence="1">Uncharacterized protein</fullName>
    </submittedName>
</protein>
<accession>F4X666</accession>
<sequence>MIQQRSKQVYFTEKLQETIVSDLESLDGNLEVSISRTTSLLQIMETMGRRIGRNAVQFTAESDSQRYNQVNIRAQHAREACISRSLAKNHQMEENLEQEGSLYGPGIDDDINGEIIVTAESCVACTADYMTVKWRDFPIKLL</sequence>
<dbReference type="EMBL" id="GL888786">
    <property type="protein sequence ID" value="EGI58058.1"/>
    <property type="molecule type" value="Genomic_DNA"/>
</dbReference>
<reference evidence="1" key="1">
    <citation type="submission" date="2011-02" db="EMBL/GenBank/DDBJ databases">
        <title>The genome of the leaf-cutting ant Acromyrmex echinatior suggests key adaptations to social evolution and fungus farming.</title>
        <authorList>
            <person name="Nygaard S."/>
            <person name="Zhang G."/>
        </authorList>
    </citation>
    <scope>NUCLEOTIDE SEQUENCE</scope>
</reference>
<evidence type="ECO:0000313" key="1">
    <source>
        <dbReference type="EMBL" id="EGI58058.1"/>
    </source>
</evidence>
<dbReference type="InParanoid" id="F4X666"/>
<gene>
    <name evidence="1" type="ORF">G5I_13871</name>
</gene>
<organism evidence="2">
    <name type="scientific">Acromyrmex echinatior</name>
    <name type="common">Panamanian leafcutter ant</name>
    <name type="synonym">Acromyrmex octospinosus echinatior</name>
    <dbReference type="NCBI Taxonomy" id="103372"/>
    <lineage>
        <taxon>Eukaryota</taxon>
        <taxon>Metazoa</taxon>
        <taxon>Ecdysozoa</taxon>
        <taxon>Arthropoda</taxon>
        <taxon>Hexapoda</taxon>
        <taxon>Insecta</taxon>
        <taxon>Pterygota</taxon>
        <taxon>Neoptera</taxon>
        <taxon>Endopterygota</taxon>
        <taxon>Hymenoptera</taxon>
        <taxon>Apocrita</taxon>
        <taxon>Aculeata</taxon>
        <taxon>Formicoidea</taxon>
        <taxon>Formicidae</taxon>
        <taxon>Myrmicinae</taxon>
        <taxon>Acromyrmex</taxon>
    </lineage>
</organism>
<name>F4X666_ACREC</name>
<evidence type="ECO:0000313" key="2">
    <source>
        <dbReference type="Proteomes" id="UP000007755"/>
    </source>
</evidence>
<dbReference type="AlphaFoldDB" id="F4X666"/>
<proteinExistence type="predicted"/>
<keyword evidence="2" id="KW-1185">Reference proteome</keyword>
<dbReference type="Proteomes" id="UP000007755">
    <property type="component" value="Unassembled WGS sequence"/>
</dbReference>